<sequence>MAAAYKVLGDGPGPALAAYAVGLGAAVGAAVLLHRWVERPAIRLSRALTTGSRAEVSARVTAFAGRWRPSVALRRSPGPAAPDEA</sequence>
<dbReference type="RefSeq" id="WP_098464439.1">
    <property type="nucleotide sequence ID" value="NZ_PDJJ01000001.1"/>
</dbReference>
<proteinExistence type="predicted"/>
<feature type="transmembrane region" description="Helical" evidence="1">
    <location>
        <begin position="16"/>
        <end position="37"/>
    </location>
</feature>
<reference evidence="2 3" key="1">
    <citation type="submission" date="2017-10" db="EMBL/GenBank/DDBJ databases">
        <title>Sequencing the genomes of 1000 actinobacteria strains.</title>
        <authorList>
            <person name="Klenk H.-P."/>
        </authorList>
    </citation>
    <scope>NUCLEOTIDE SEQUENCE [LARGE SCALE GENOMIC DNA]</scope>
    <source>
        <strain evidence="2 3">DSM 21863</strain>
    </source>
</reference>
<keyword evidence="3" id="KW-1185">Reference proteome</keyword>
<dbReference type="EMBL" id="PDJJ01000001">
    <property type="protein sequence ID" value="PFG44202.1"/>
    <property type="molecule type" value="Genomic_DNA"/>
</dbReference>
<evidence type="ECO:0000256" key="1">
    <source>
        <dbReference type="SAM" id="Phobius"/>
    </source>
</evidence>
<keyword evidence="1" id="KW-0812">Transmembrane</keyword>
<organism evidence="2 3">
    <name type="scientific">Isoptericola jiangsuensis</name>
    <dbReference type="NCBI Taxonomy" id="548579"/>
    <lineage>
        <taxon>Bacteria</taxon>
        <taxon>Bacillati</taxon>
        <taxon>Actinomycetota</taxon>
        <taxon>Actinomycetes</taxon>
        <taxon>Micrococcales</taxon>
        <taxon>Promicromonosporaceae</taxon>
        <taxon>Isoptericola</taxon>
    </lineage>
</organism>
<evidence type="ECO:0000313" key="2">
    <source>
        <dbReference type="EMBL" id="PFG44202.1"/>
    </source>
</evidence>
<name>A0A2A9F0Y0_9MICO</name>
<keyword evidence="1" id="KW-1133">Transmembrane helix</keyword>
<evidence type="ECO:0000313" key="3">
    <source>
        <dbReference type="Proteomes" id="UP000224130"/>
    </source>
</evidence>
<keyword evidence="1" id="KW-0472">Membrane</keyword>
<accession>A0A2A9F0Y0</accession>
<gene>
    <name evidence="2" type="ORF">ATJ88_2921</name>
</gene>
<comment type="caution">
    <text evidence="2">The sequence shown here is derived from an EMBL/GenBank/DDBJ whole genome shotgun (WGS) entry which is preliminary data.</text>
</comment>
<protein>
    <submittedName>
        <fullName evidence="2">Uncharacterized protein</fullName>
    </submittedName>
</protein>
<dbReference type="AlphaFoldDB" id="A0A2A9F0Y0"/>
<dbReference type="Proteomes" id="UP000224130">
    <property type="component" value="Unassembled WGS sequence"/>
</dbReference>